<proteinExistence type="predicted"/>
<evidence type="ECO:0000256" key="1">
    <source>
        <dbReference type="SAM" id="MobiDB-lite"/>
    </source>
</evidence>
<organism evidence="2 3">
    <name type="scientific">Eleutherodactylus coqui</name>
    <name type="common">Puerto Rican coqui</name>
    <dbReference type="NCBI Taxonomy" id="57060"/>
    <lineage>
        <taxon>Eukaryota</taxon>
        <taxon>Metazoa</taxon>
        <taxon>Chordata</taxon>
        <taxon>Craniata</taxon>
        <taxon>Vertebrata</taxon>
        <taxon>Euteleostomi</taxon>
        <taxon>Amphibia</taxon>
        <taxon>Batrachia</taxon>
        <taxon>Anura</taxon>
        <taxon>Neobatrachia</taxon>
        <taxon>Hyloidea</taxon>
        <taxon>Eleutherodactylidae</taxon>
        <taxon>Eleutherodactylinae</taxon>
        <taxon>Eleutherodactylus</taxon>
        <taxon>Eleutherodactylus</taxon>
    </lineage>
</organism>
<comment type="caution">
    <text evidence="2">The sequence shown here is derived from an EMBL/GenBank/DDBJ whole genome shotgun (WGS) entry which is preliminary data.</text>
</comment>
<reference evidence="2" key="1">
    <citation type="thesis" date="2020" institute="ProQuest LLC" country="789 East Eisenhower Parkway, Ann Arbor, MI, USA">
        <title>Comparative Genomics and Chromosome Evolution.</title>
        <authorList>
            <person name="Mudd A.B."/>
        </authorList>
    </citation>
    <scope>NUCLEOTIDE SEQUENCE</scope>
    <source>
        <strain evidence="2">HN-11 Male</strain>
        <tissue evidence="2">Kidney and liver</tissue>
    </source>
</reference>
<feature type="compositionally biased region" description="Polar residues" evidence="1">
    <location>
        <begin position="21"/>
        <end position="30"/>
    </location>
</feature>
<protein>
    <submittedName>
        <fullName evidence="2">Uncharacterized protein</fullName>
    </submittedName>
</protein>
<evidence type="ECO:0000313" key="2">
    <source>
        <dbReference type="EMBL" id="KAG9464447.1"/>
    </source>
</evidence>
<feature type="compositionally biased region" description="Basic and acidic residues" evidence="1">
    <location>
        <begin position="31"/>
        <end position="47"/>
    </location>
</feature>
<accession>A0A8J6B5H4</accession>
<feature type="region of interest" description="Disordered" evidence="1">
    <location>
        <begin position="1"/>
        <end position="124"/>
    </location>
</feature>
<dbReference type="AlphaFoldDB" id="A0A8J6B5H4"/>
<feature type="compositionally biased region" description="Polar residues" evidence="1">
    <location>
        <begin position="112"/>
        <end position="123"/>
    </location>
</feature>
<keyword evidence="3" id="KW-1185">Reference proteome</keyword>
<feature type="compositionally biased region" description="Polar residues" evidence="1">
    <location>
        <begin position="48"/>
        <end position="58"/>
    </location>
</feature>
<dbReference type="Proteomes" id="UP000770717">
    <property type="component" value="Unassembled WGS sequence"/>
</dbReference>
<name>A0A8J6B5H4_ELECQ</name>
<sequence>MNIMGSHQQSSSGGSSRSSSIAATYTNVNNPKERSYVPEMFEREMRTVTDTPHISQNSLKDKTSKIQEKDSLKGTCTGETSEVGAAENPANPGPSSSDGNCFSEARSERPSSSHTQGNTSKTLSPDILHLLKGKDANTVTNILRTLSPFYPALQGKCKKHNPHCTASDETQGTNQMAVDIYIAVPTRWQ</sequence>
<gene>
    <name evidence="2" type="ORF">GDO78_019921</name>
</gene>
<dbReference type="EMBL" id="WNTK01004418">
    <property type="protein sequence ID" value="KAG9464447.1"/>
    <property type="molecule type" value="Genomic_DNA"/>
</dbReference>
<evidence type="ECO:0000313" key="3">
    <source>
        <dbReference type="Proteomes" id="UP000770717"/>
    </source>
</evidence>
<feature type="compositionally biased region" description="Low complexity" evidence="1">
    <location>
        <begin position="1"/>
        <end position="20"/>
    </location>
</feature>
<dbReference type="OrthoDB" id="9907671at2759"/>
<feature type="compositionally biased region" description="Basic and acidic residues" evidence="1">
    <location>
        <begin position="59"/>
        <end position="72"/>
    </location>
</feature>